<proteinExistence type="predicted"/>
<feature type="transmembrane region" description="Helical" evidence="5">
    <location>
        <begin position="7"/>
        <end position="24"/>
    </location>
</feature>
<dbReference type="EMBL" id="JAPFQN010000009">
    <property type="protein sequence ID" value="MCX2745226.1"/>
    <property type="molecule type" value="Genomic_DNA"/>
</dbReference>
<keyword evidence="8" id="KW-1185">Reference proteome</keyword>
<reference evidence="7 8" key="1">
    <citation type="submission" date="2022-11" db="EMBL/GenBank/DDBJ databases">
        <title>The characterization of three novel Bacteroidetes species and genomic analysis of their roles in tidal elemental geochemical cycles.</title>
        <authorList>
            <person name="Ma K."/>
        </authorList>
    </citation>
    <scope>NUCLEOTIDE SEQUENCE [LARGE SCALE GENOMIC DNA]</scope>
    <source>
        <strain evidence="7 8">M17</strain>
    </source>
</reference>
<evidence type="ECO:0000256" key="3">
    <source>
        <dbReference type="ARBA" id="ARBA00022989"/>
    </source>
</evidence>
<feature type="transmembrane region" description="Helical" evidence="5">
    <location>
        <begin position="256"/>
        <end position="275"/>
    </location>
</feature>
<evidence type="ECO:0000313" key="8">
    <source>
        <dbReference type="Proteomes" id="UP001209885"/>
    </source>
</evidence>
<comment type="subcellular location">
    <subcellularLocation>
        <location evidence="1">Membrane</location>
        <topology evidence="1">Multi-pass membrane protein</topology>
    </subcellularLocation>
</comment>
<evidence type="ECO:0000256" key="4">
    <source>
        <dbReference type="ARBA" id="ARBA00023136"/>
    </source>
</evidence>
<dbReference type="PANTHER" id="PTHR22911:SF6">
    <property type="entry name" value="SOLUTE CARRIER FAMILY 35 MEMBER G1"/>
    <property type="match status" value="1"/>
</dbReference>
<dbReference type="Gene3D" id="1.10.3730.20">
    <property type="match status" value="1"/>
</dbReference>
<dbReference type="InterPro" id="IPR037185">
    <property type="entry name" value="EmrE-like"/>
</dbReference>
<keyword evidence="4 5" id="KW-0472">Membrane</keyword>
<sequence length="290" mass="32741">MYLSKGVRFMLLSGICFSLMNVLVKYLTNIPATEIIVFRSLISFILSAMILRRQNVSVWGNNKKLLIGRGLAGAIALTIYFYTLQRIPLATAVTLQFLAPVFTAILGIFIVKEKLSPWQFIFFLVSFAGILIIKGFDERISTELLVLGILSAFFAGLAYNIVRKLNTSEHPLVIVFYFPLVTLPLVSIYSAFHWVTPQGIEWLLLLGVGVLTQIAQYYMTRAFQEESISKVAGLKYLGIIYGLGFGYLIFDETFNFYTYVGMAVVLVGVILNVWYKTWSDKRKVATQKSE</sequence>
<gene>
    <name evidence="7" type="ORF">OO013_15200</name>
</gene>
<feature type="transmembrane region" description="Helical" evidence="5">
    <location>
        <begin position="118"/>
        <end position="136"/>
    </location>
</feature>
<feature type="transmembrane region" description="Helical" evidence="5">
    <location>
        <begin position="142"/>
        <end position="162"/>
    </location>
</feature>
<feature type="transmembrane region" description="Helical" evidence="5">
    <location>
        <begin position="174"/>
        <end position="196"/>
    </location>
</feature>
<feature type="domain" description="EamA" evidence="6">
    <location>
        <begin position="146"/>
        <end position="273"/>
    </location>
</feature>
<protein>
    <submittedName>
        <fullName evidence="7">DMT family transporter</fullName>
    </submittedName>
</protein>
<feature type="transmembrane region" description="Helical" evidence="5">
    <location>
        <begin position="231"/>
        <end position="250"/>
    </location>
</feature>
<feature type="transmembrane region" description="Helical" evidence="5">
    <location>
        <begin position="89"/>
        <end position="111"/>
    </location>
</feature>
<dbReference type="SUPFAM" id="SSF103481">
    <property type="entry name" value="Multidrug resistance efflux transporter EmrE"/>
    <property type="match status" value="2"/>
</dbReference>
<evidence type="ECO:0000256" key="5">
    <source>
        <dbReference type="SAM" id="Phobius"/>
    </source>
</evidence>
<comment type="caution">
    <text evidence="7">The sequence shown here is derived from an EMBL/GenBank/DDBJ whole genome shotgun (WGS) entry which is preliminary data.</text>
</comment>
<feature type="transmembrane region" description="Helical" evidence="5">
    <location>
        <begin position="202"/>
        <end position="219"/>
    </location>
</feature>
<feature type="transmembrane region" description="Helical" evidence="5">
    <location>
        <begin position="65"/>
        <end position="83"/>
    </location>
</feature>
<keyword evidence="3 5" id="KW-1133">Transmembrane helix</keyword>
<dbReference type="Pfam" id="PF00892">
    <property type="entry name" value="EamA"/>
    <property type="match status" value="2"/>
</dbReference>
<feature type="transmembrane region" description="Helical" evidence="5">
    <location>
        <begin position="36"/>
        <end position="53"/>
    </location>
</feature>
<name>A0ABT3RTW2_9BACT</name>
<feature type="domain" description="EamA" evidence="6">
    <location>
        <begin position="5"/>
        <end position="133"/>
    </location>
</feature>
<evidence type="ECO:0000256" key="2">
    <source>
        <dbReference type="ARBA" id="ARBA00022692"/>
    </source>
</evidence>
<dbReference type="PANTHER" id="PTHR22911">
    <property type="entry name" value="ACYL-MALONYL CONDENSING ENZYME-RELATED"/>
    <property type="match status" value="1"/>
</dbReference>
<dbReference type="RefSeq" id="WP_266057780.1">
    <property type="nucleotide sequence ID" value="NZ_JAPFQN010000009.1"/>
</dbReference>
<keyword evidence="2 5" id="KW-0812">Transmembrane</keyword>
<evidence type="ECO:0000259" key="6">
    <source>
        <dbReference type="Pfam" id="PF00892"/>
    </source>
</evidence>
<evidence type="ECO:0000313" key="7">
    <source>
        <dbReference type="EMBL" id="MCX2745226.1"/>
    </source>
</evidence>
<evidence type="ECO:0000256" key="1">
    <source>
        <dbReference type="ARBA" id="ARBA00004141"/>
    </source>
</evidence>
<accession>A0ABT3RTW2</accession>
<organism evidence="7 8">
    <name type="scientific">Mangrovivirga halotolerans</name>
    <dbReference type="NCBI Taxonomy" id="2993936"/>
    <lineage>
        <taxon>Bacteria</taxon>
        <taxon>Pseudomonadati</taxon>
        <taxon>Bacteroidota</taxon>
        <taxon>Cytophagia</taxon>
        <taxon>Cytophagales</taxon>
        <taxon>Mangrovivirgaceae</taxon>
        <taxon>Mangrovivirga</taxon>
    </lineage>
</organism>
<dbReference type="InterPro" id="IPR000620">
    <property type="entry name" value="EamA_dom"/>
</dbReference>
<dbReference type="Proteomes" id="UP001209885">
    <property type="component" value="Unassembled WGS sequence"/>
</dbReference>